<comment type="caution">
    <text evidence="1">The sequence shown here is derived from an EMBL/GenBank/DDBJ whole genome shotgun (WGS) entry which is preliminary data.</text>
</comment>
<evidence type="ECO:0000313" key="2">
    <source>
        <dbReference type="Proteomes" id="UP000523000"/>
    </source>
</evidence>
<organism evidence="1 2">
    <name type="scientific">Paeniglutamicibacter cryotolerans</name>
    <dbReference type="NCBI Taxonomy" id="670079"/>
    <lineage>
        <taxon>Bacteria</taxon>
        <taxon>Bacillati</taxon>
        <taxon>Actinomycetota</taxon>
        <taxon>Actinomycetes</taxon>
        <taxon>Micrococcales</taxon>
        <taxon>Micrococcaceae</taxon>
        <taxon>Paeniglutamicibacter</taxon>
    </lineage>
</organism>
<evidence type="ECO:0000313" key="1">
    <source>
        <dbReference type="EMBL" id="MBB2997086.1"/>
    </source>
</evidence>
<dbReference type="AlphaFoldDB" id="A0A839QSZ3"/>
<protein>
    <submittedName>
        <fullName evidence="1">Uncharacterized protein</fullName>
    </submittedName>
</protein>
<reference evidence="1 2" key="1">
    <citation type="submission" date="2020-08" db="EMBL/GenBank/DDBJ databases">
        <title>Sequencing the genomes of 1000 actinobacteria strains.</title>
        <authorList>
            <person name="Klenk H.-P."/>
        </authorList>
    </citation>
    <scope>NUCLEOTIDE SEQUENCE [LARGE SCALE GENOMIC DNA]</scope>
    <source>
        <strain evidence="1 2">DSM 22826</strain>
    </source>
</reference>
<name>A0A839QSZ3_9MICC</name>
<accession>A0A839QSZ3</accession>
<keyword evidence="2" id="KW-1185">Reference proteome</keyword>
<dbReference type="EMBL" id="JACHVS010000002">
    <property type="protein sequence ID" value="MBB2997086.1"/>
    <property type="molecule type" value="Genomic_DNA"/>
</dbReference>
<proteinExistence type="predicted"/>
<gene>
    <name evidence="1" type="ORF">E9229_003333</name>
</gene>
<sequence>MAQQDYRALTGCRGAVTDPIEQRATDTLHLACRRNADGPETQ</sequence>
<dbReference type="Proteomes" id="UP000523000">
    <property type="component" value="Unassembled WGS sequence"/>
</dbReference>